<sequence>MADTLLYIATAFGAIAVLSAMVGFWTQPDRFEKIASLALLAFTILTFCGLVTRGITLSRIPLTGLYEFCVALAVAMGLAYLPLRRIFSSVAVTLVLSLAAFSSLALAHTIPHSDDPVMPALKSVWLTAHVFTSIVAYAAFGVAFVMAILYLVKGRENPDLGRRYDGVGYKSVVMGFIFQTLLLITGSIWAEEVWGSWWSWDPKETWALITWLIYAVYLHGYRSRGWKGTKAAIFAIIGFVVVLFTLLGVTFLLPGMHSYM</sequence>
<proteinExistence type="inferred from homology"/>
<dbReference type="Proteomes" id="UP001631949">
    <property type="component" value="Unassembled WGS sequence"/>
</dbReference>
<comment type="caution">
    <text evidence="10">The sequence shown here is derived from an EMBL/GenBank/DDBJ whole genome shotgun (WGS) entry which is preliminary data.</text>
</comment>
<feature type="transmembrane region" description="Helical" evidence="8">
    <location>
        <begin position="233"/>
        <end position="253"/>
    </location>
</feature>
<protein>
    <recommendedName>
        <fullName evidence="3">Heme exporter protein C</fullName>
    </recommendedName>
</protein>
<feature type="transmembrane region" description="Helical" evidence="8">
    <location>
        <begin position="130"/>
        <end position="152"/>
    </location>
</feature>
<keyword evidence="5" id="KW-0201">Cytochrome c-type biogenesis</keyword>
<feature type="transmembrane region" description="Helical" evidence="8">
    <location>
        <begin position="172"/>
        <end position="190"/>
    </location>
</feature>
<dbReference type="EMBL" id="JBJUVG010000001">
    <property type="protein sequence ID" value="MFM9412953.1"/>
    <property type="molecule type" value="Genomic_DNA"/>
</dbReference>
<dbReference type="InterPro" id="IPR045062">
    <property type="entry name" value="Cyt_c_biogenesis_CcsA/CcmC"/>
</dbReference>
<dbReference type="InterPro" id="IPR002541">
    <property type="entry name" value="Cyt_c_assembly"/>
</dbReference>
<evidence type="ECO:0000313" key="10">
    <source>
        <dbReference type="EMBL" id="MFM9412953.1"/>
    </source>
</evidence>
<dbReference type="PANTHER" id="PTHR30071">
    <property type="entry name" value="HEME EXPORTER PROTEIN C"/>
    <property type="match status" value="1"/>
</dbReference>
<comment type="similarity">
    <text evidence="2">Belongs to the CcmC/CycZ/HelC family.</text>
</comment>
<comment type="subcellular location">
    <subcellularLocation>
        <location evidence="1">Membrane</location>
        <topology evidence="1">Multi-pass membrane protein</topology>
    </subcellularLocation>
</comment>
<feature type="transmembrane region" description="Helical" evidence="8">
    <location>
        <begin position="37"/>
        <end position="58"/>
    </location>
</feature>
<evidence type="ECO:0000256" key="7">
    <source>
        <dbReference type="ARBA" id="ARBA00023136"/>
    </source>
</evidence>
<keyword evidence="6 8" id="KW-1133">Transmembrane helix</keyword>
<organism evidence="10 11">
    <name type="scientific">Peptococcus simiae</name>
    <dbReference type="NCBI Taxonomy" id="1643805"/>
    <lineage>
        <taxon>Bacteria</taxon>
        <taxon>Bacillati</taxon>
        <taxon>Bacillota</taxon>
        <taxon>Clostridia</taxon>
        <taxon>Eubacteriales</taxon>
        <taxon>Peptococcaceae</taxon>
        <taxon>Peptococcus</taxon>
    </lineage>
</organism>
<evidence type="ECO:0000256" key="1">
    <source>
        <dbReference type="ARBA" id="ARBA00004141"/>
    </source>
</evidence>
<evidence type="ECO:0000259" key="9">
    <source>
        <dbReference type="Pfam" id="PF01578"/>
    </source>
</evidence>
<evidence type="ECO:0000256" key="8">
    <source>
        <dbReference type="SAM" id="Phobius"/>
    </source>
</evidence>
<evidence type="ECO:0000256" key="4">
    <source>
        <dbReference type="ARBA" id="ARBA00022692"/>
    </source>
</evidence>
<feature type="transmembrane region" description="Helical" evidence="8">
    <location>
        <begin position="6"/>
        <end position="25"/>
    </location>
</feature>
<evidence type="ECO:0000313" key="11">
    <source>
        <dbReference type="Proteomes" id="UP001631949"/>
    </source>
</evidence>
<evidence type="ECO:0000256" key="2">
    <source>
        <dbReference type="ARBA" id="ARBA00005840"/>
    </source>
</evidence>
<feature type="transmembrane region" description="Helical" evidence="8">
    <location>
        <begin position="64"/>
        <end position="83"/>
    </location>
</feature>
<accession>A0ABW9GXU7</accession>
<reference evidence="10 11" key="1">
    <citation type="journal article" date="2016" name="Int. J. Syst. Evol. Microbiol.">
        <title>Peptococcus simiae sp. nov., isolated from rhesus macaque faeces and emended description of the genus Peptococcus.</title>
        <authorList>
            <person name="Shkoporov A.N."/>
            <person name="Efimov B.A."/>
            <person name="Kondova I."/>
            <person name="Ouwerling B."/>
            <person name="Chaplin A.V."/>
            <person name="Shcherbakova V.A."/>
            <person name="Langermans J.A.M."/>
        </authorList>
    </citation>
    <scope>NUCLEOTIDE SEQUENCE [LARGE SCALE GENOMIC DNA]</scope>
    <source>
        <strain evidence="10 11">M108</strain>
    </source>
</reference>
<feature type="transmembrane region" description="Helical" evidence="8">
    <location>
        <begin position="205"/>
        <end position="221"/>
    </location>
</feature>
<dbReference type="InterPro" id="IPR003557">
    <property type="entry name" value="Cyt_c_biogenesis_CcmC"/>
</dbReference>
<keyword evidence="11" id="KW-1185">Reference proteome</keyword>
<evidence type="ECO:0000256" key="5">
    <source>
        <dbReference type="ARBA" id="ARBA00022748"/>
    </source>
</evidence>
<gene>
    <name evidence="10" type="primary">ccsA</name>
    <name evidence="10" type="ORF">ACKQTC_00990</name>
</gene>
<name>A0ABW9GXU7_9FIRM</name>
<dbReference type="PRINTS" id="PR01386">
    <property type="entry name" value="CCMCBIOGNSIS"/>
</dbReference>
<keyword evidence="4 8" id="KW-0812">Transmembrane</keyword>
<evidence type="ECO:0000256" key="3">
    <source>
        <dbReference type="ARBA" id="ARBA00016463"/>
    </source>
</evidence>
<evidence type="ECO:0000256" key="6">
    <source>
        <dbReference type="ARBA" id="ARBA00022989"/>
    </source>
</evidence>
<keyword evidence="7 8" id="KW-0472">Membrane</keyword>
<dbReference type="Pfam" id="PF01578">
    <property type="entry name" value="Cytochrom_C_asm"/>
    <property type="match status" value="1"/>
</dbReference>
<feature type="transmembrane region" description="Helical" evidence="8">
    <location>
        <begin position="90"/>
        <end position="110"/>
    </location>
</feature>
<dbReference type="PANTHER" id="PTHR30071:SF1">
    <property type="entry name" value="CYTOCHROME B_B6 PROTEIN-RELATED"/>
    <property type="match status" value="1"/>
</dbReference>
<dbReference type="RefSeq" id="WP_408976572.1">
    <property type="nucleotide sequence ID" value="NZ_JBJUVG010000001.1"/>
</dbReference>
<feature type="domain" description="Cytochrome c assembly protein" evidence="9">
    <location>
        <begin position="65"/>
        <end position="257"/>
    </location>
</feature>